<feature type="region of interest" description="Disordered" evidence="1">
    <location>
        <begin position="134"/>
        <end position="158"/>
    </location>
</feature>
<organism evidence="3 4">
    <name type="scientific">Elysia marginata</name>
    <dbReference type="NCBI Taxonomy" id="1093978"/>
    <lineage>
        <taxon>Eukaryota</taxon>
        <taxon>Metazoa</taxon>
        <taxon>Spiralia</taxon>
        <taxon>Lophotrochozoa</taxon>
        <taxon>Mollusca</taxon>
        <taxon>Gastropoda</taxon>
        <taxon>Heterobranchia</taxon>
        <taxon>Euthyneura</taxon>
        <taxon>Panpulmonata</taxon>
        <taxon>Sacoglossa</taxon>
        <taxon>Placobranchoidea</taxon>
        <taxon>Plakobranchidae</taxon>
        <taxon>Elysia</taxon>
    </lineage>
</organism>
<dbReference type="InterPro" id="IPR008965">
    <property type="entry name" value="CBM2/CBM3_carb-bd_dom_sf"/>
</dbReference>
<dbReference type="AlphaFoldDB" id="A0AAV4J9V4"/>
<evidence type="ECO:0000313" key="4">
    <source>
        <dbReference type="Proteomes" id="UP000762676"/>
    </source>
</evidence>
<dbReference type="Proteomes" id="UP000762676">
    <property type="component" value="Unassembled WGS sequence"/>
</dbReference>
<dbReference type="GO" id="GO:0004553">
    <property type="term" value="F:hydrolase activity, hydrolyzing O-glycosyl compounds"/>
    <property type="evidence" value="ECO:0007669"/>
    <property type="project" value="InterPro"/>
</dbReference>
<evidence type="ECO:0000256" key="2">
    <source>
        <dbReference type="SAM" id="SignalP"/>
    </source>
</evidence>
<protein>
    <submittedName>
        <fullName evidence="3">Endoglucanase</fullName>
    </submittedName>
</protein>
<sequence>MSGSAGGNTRSLRLGSTGLLALLFVTSLIHADTDVPVDHYWDGVLQAYACINITEPLSGWTAHLLFDADIASIEVWDALQTRVSPREYKLTNQHYNEQQEPGSTLCVYFRGHLEVKANNAPAISMYIEGMDGPTSEPVTTTTMQPTTSTTMGPRKTDT</sequence>
<proteinExistence type="predicted"/>
<dbReference type="Gene3D" id="2.60.40.290">
    <property type="match status" value="1"/>
</dbReference>
<reference evidence="3 4" key="1">
    <citation type="journal article" date="2021" name="Elife">
        <title>Chloroplast acquisition without the gene transfer in kleptoplastic sea slugs, Plakobranchus ocellatus.</title>
        <authorList>
            <person name="Maeda T."/>
            <person name="Takahashi S."/>
            <person name="Yoshida T."/>
            <person name="Shimamura S."/>
            <person name="Takaki Y."/>
            <person name="Nagai Y."/>
            <person name="Toyoda A."/>
            <person name="Suzuki Y."/>
            <person name="Arimoto A."/>
            <person name="Ishii H."/>
            <person name="Satoh N."/>
            <person name="Nishiyama T."/>
            <person name="Hasebe M."/>
            <person name="Maruyama T."/>
            <person name="Minagawa J."/>
            <person name="Obokata J."/>
            <person name="Shigenobu S."/>
        </authorList>
    </citation>
    <scope>NUCLEOTIDE SEQUENCE [LARGE SCALE GENOMIC DNA]</scope>
</reference>
<dbReference type="InterPro" id="IPR012291">
    <property type="entry name" value="CBM2_carb-bd_dom_sf"/>
</dbReference>
<dbReference type="GO" id="GO:0030247">
    <property type="term" value="F:polysaccharide binding"/>
    <property type="evidence" value="ECO:0007669"/>
    <property type="project" value="InterPro"/>
</dbReference>
<evidence type="ECO:0000313" key="3">
    <source>
        <dbReference type="EMBL" id="GFS19125.1"/>
    </source>
</evidence>
<accession>A0AAV4J9V4</accession>
<gene>
    <name evidence="3" type="ORF">ElyMa_005023900</name>
</gene>
<feature type="signal peptide" evidence="2">
    <location>
        <begin position="1"/>
        <end position="31"/>
    </location>
</feature>
<name>A0AAV4J9V4_9GAST</name>
<evidence type="ECO:0000256" key="1">
    <source>
        <dbReference type="SAM" id="MobiDB-lite"/>
    </source>
</evidence>
<feature type="chain" id="PRO_5043652078" evidence="2">
    <location>
        <begin position="32"/>
        <end position="158"/>
    </location>
</feature>
<dbReference type="SUPFAM" id="SSF49384">
    <property type="entry name" value="Carbohydrate-binding domain"/>
    <property type="match status" value="1"/>
</dbReference>
<keyword evidence="4" id="KW-1185">Reference proteome</keyword>
<keyword evidence="2" id="KW-0732">Signal</keyword>
<dbReference type="EMBL" id="BMAT01010054">
    <property type="protein sequence ID" value="GFS19125.1"/>
    <property type="molecule type" value="Genomic_DNA"/>
</dbReference>
<comment type="caution">
    <text evidence="3">The sequence shown here is derived from an EMBL/GenBank/DDBJ whole genome shotgun (WGS) entry which is preliminary data.</text>
</comment>